<evidence type="ECO:0000313" key="2">
    <source>
        <dbReference type="EMBL" id="KAK3214855.1"/>
    </source>
</evidence>
<evidence type="ECO:0000256" key="1">
    <source>
        <dbReference type="SAM" id="MobiDB-lite"/>
    </source>
</evidence>
<gene>
    <name evidence="2" type="ORF">GRF29_19g1457051</name>
</gene>
<feature type="compositionally biased region" description="Basic and acidic residues" evidence="1">
    <location>
        <begin position="24"/>
        <end position="35"/>
    </location>
</feature>
<feature type="region of interest" description="Disordered" evidence="1">
    <location>
        <begin position="109"/>
        <end position="138"/>
    </location>
</feature>
<dbReference type="AlphaFoldDB" id="A0AAN6M1Z3"/>
<feature type="compositionally biased region" description="Basic and acidic residues" evidence="1">
    <location>
        <begin position="307"/>
        <end position="328"/>
    </location>
</feature>
<feature type="region of interest" description="Disordered" evidence="1">
    <location>
        <begin position="1"/>
        <end position="60"/>
    </location>
</feature>
<keyword evidence="3" id="KW-1185">Reference proteome</keyword>
<comment type="caution">
    <text evidence="2">The sequence shown here is derived from an EMBL/GenBank/DDBJ whole genome shotgun (WGS) entry which is preliminary data.</text>
</comment>
<feature type="compositionally biased region" description="Polar residues" evidence="1">
    <location>
        <begin position="1"/>
        <end position="13"/>
    </location>
</feature>
<evidence type="ECO:0000313" key="3">
    <source>
        <dbReference type="Proteomes" id="UP001280581"/>
    </source>
</evidence>
<accession>A0AAN6M1Z3</accession>
<feature type="compositionally biased region" description="Polar residues" evidence="1">
    <location>
        <begin position="36"/>
        <end position="45"/>
    </location>
</feature>
<organism evidence="2 3">
    <name type="scientific">Pseudopithomyces chartarum</name>
    <dbReference type="NCBI Taxonomy" id="1892770"/>
    <lineage>
        <taxon>Eukaryota</taxon>
        <taxon>Fungi</taxon>
        <taxon>Dikarya</taxon>
        <taxon>Ascomycota</taxon>
        <taxon>Pezizomycotina</taxon>
        <taxon>Dothideomycetes</taxon>
        <taxon>Pleosporomycetidae</taxon>
        <taxon>Pleosporales</taxon>
        <taxon>Massarineae</taxon>
        <taxon>Didymosphaeriaceae</taxon>
        <taxon>Pseudopithomyces</taxon>
    </lineage>
</organism>
<reference evidence="2 3" key="1">
    <citation type="submission" date="2021-02" db="EMBL/GenBank/DDBJ databases">
        <title>Genome assembly of Pseudopithomyces chartarum.</title>
        <authorList>
            <person name="Jauregui R."/>
            <person name="Singh J."/>
            <person name="Voisey C."/>
        </authorList>
    </citation>
    <scope>NUCLEOTIDE SEQUENCE [LARGE SCALE GENOMIC DNA]</scope>
    <source>
        <strain evidence="2 3">AGR01</strain>
    </source>
</reference>
<feature type="region of interest" description="Disordered" evidence="1">
    <location>
        <begin position="248"/>
        <end position="328"/>
    </location>
</feature>
<dbReference type="Proteomes" id="UP001280581">
    <property type="component" value="Unassembled WGS sequence"/>
</dbReference>
<feature type="compositionally biased region" description="Basic and acidic residues" evidence="1">
    <location>
        <begin position="248"/>
        <end position="264"/>
    </location>
</feature>
<feature type="compositionally biased region" description="Basic and acidic residues" evidence="1">
    <location>
        <begin position="48"/>
        <end position="58"/>
    </location>
</feature>
<feature type="compositionally biased region" description="Basic residues" evidence="1">
    <location>
        <begin position="274"/>
        <end position="286"/>
    </location>
</feature>
<dbReference type="EMBL" id="WVTA01000003">
    <property type="protein sequence ID" value="KAK3214855.1"/>
    <property type="molecule type" value="Genomic_DNA"/>
</dbReference>
<name>A0AAN6M1Z3_9PLEO</name>
<sequence>MSFPNNPHQSTTHCMRPTAGQSAHRIDPLTHDQSDYRSSQKSSTNSKRRPETREKHTVDSLVQEIDQYLAEQEDFRRARLQRADSRGTMFIDTLENGEMKISYRNDVQREEDAGSSEDAVPGVSRYENQRGGGAHSRRNDVRMSLHRGHERGLPSGNLYTIDRKPGESAAYAPRKVETRDGTVFVRVAVNAAGCGIYVKKHAHRSPAPAPPLPPTYHTREARVLHGEPSQRPLPGSGLAAAFYHDGKSTGEADFRRPRPMRRFDTATGKPAPRVARRPTHERRRKETRGGLLDVIKKLFRKVGGVDNKSRQRRENRPVGSKRDAKYFR</sequence>
<proteinExistence type="predicted"/>
<protein>
    <submittedName>
        <fullName evidence="2">Uncharacterized protein</fullName>
    </submittedName>
</protein>